<keyword evidence="9" id="KW-1185">Reference proteome</keyword>
<keyword evidence="3 6" id="KW-0812">Transmembrane</keyword>
<evidence type="ECO:0000256" key="6">
    <source>
        <dbReference type="RuleBase" id="RU363032"/>
    </source>
</evidence>
<organism evidence="8 9">
    <name type="scientific">Qingshengfaniella alkalisoli</name>
    <dbReference type="NCBI Taxonomy" id="2599296"/>
    <lineage>
        <taxon>Bacteria</taxon>
        <taxon>Pseudomonadati</taxon>
        <taxon>Pseudomonadota</taxon>
        <taxon>Alphaproteobacteria</taxon>
        <taxon>Rhodobacterales</taxon>
        <taxon>Paracoccaceae</taxon>
        <taxon>Qingshengfaniella</taxon>
    </lineage>
</organism>
<dbReference type="RefSeq" id="WP_146364974.1">
    <property type="nucleotide sequence ID" value="NZ_CP042261.1"/>
</dbReference>
<feature type="transmembrane region" description="Helical" evidence="6">
    <location>
        <begin position="76"/>
        <end position="96"/>
    </location>
</feature>
<reference evidence="8 9" key="1">
    <citation type="submission" date="2019-07" db="EMBL/GenBank/DDBJ databases">
        <title>Litoreibacter alkalisoli sp. nov., isolated from saline-alkaline soil.</title>
        <authorList>
            <person name="Wang S."/>
            <person name="Xu L."/>
            <person name="Xing Y.-T."/>
            <person name="Sun J.-Q."/>
        </authorList>
    </citation>
    <scope>NUCLEOTIDE SEQUENCE [LARGE SCALE GENOMIC DNA]</scope>
    <source>
        <strain evidence="8 9">LN3S51</strain>
    </source>
</reference>
<dbReference type="SUPFAM" id="SSF161098">
    <property type="entry name" value="MetI-like"/>
    <property type="match status" value="1"/>
</dbReference>
<dbReference type="InterPro" id="IPR035906">
    <property type="entry name" value="MetI-like_sf"/>
</dbReference>
<gene>
    <name evidence="8" type="ORF">FPZ52_08140</name>
</gene>
<evidence type="ECO:0000256" key="5">
    <source>
        <dbReference type="ARBA" id="ARBA00023136"/>
    </source>
</evidence>
<dbReference type="InterPro" id="IPR043429">
    <property type="entry name" value="ArtM/GltK/GlnP/TcyL/YhdX-like"/>
</dbReference>
<feature type="domain" description="ABC transmembrane type-1" evidence="7">
    <location>
        <begin position="40"/>
        <end position="255"/>
    </location>
</feature>
<feature type="transmembrane region" description="Helical" evidence="6">
    <location>
        <begin position="192"/>
        <end position="211"/>
    </location>
</feature>
<keyword evidence="5 6" id="KW-0472">Membrane</keyword>
<feature type="transmembrane region" description="Helical" evidence="6">
    <location>
        <begin position="231"/>
        <end position="255"/>
    </location>
</feature>
<evidence type="ECO:0000259" key="7">
    <source>
        <dbReference type="PROSITE" id="PS50928"/>
    </source>
</evidence>
<accession>A0A5B8I9G4</accession>
<sequence>MSCFETIQHYALRSIGIGERLLPRSDFTLCDQFTLIASGLLWNVYFGALALLSGFFLATAVAVGKSSRNPFLRKPCDWFVFLFRGSPLFIQFFLAYEAFVMLPKAGIPIHLGFVEITVQTGWLTRAWAGALIVLFLNTSAYAGQIFYGALQSIPKGDLEAAEAYGMSGWTKFRRITWPTLLRLAWPAYTNEAIFLFHATTLVFFSGFPAWRQQGDALYYANYFADKTFNPFVAYPIVAGYFVLVTLVVIGIFGIINRHLNRHLSAGSRPRTRYRPNLLR</sequence>
<evidence type="ECO:0000313" key="8">
    <source>
        <dbReference type="EMBL" id="QDY69596.1"/>
    </source>
</evidence>
<keyword evidence="2" id="KW-0997">Cell inner membrane</keyword>
<dbReference type="KEGG" id="lit:FPZ52_08140"/>
<dbReference type="Pfam" id="PF00528">
    <property type="entry name" value="BPD_transp_1"/>
    <property type="match status" value="1"/>
</dbReference>
<comment type="subcellular location">
    <subcellularLocation>
        <location evidence="1 6">Cell membrane</location>
        <topology evidence="1 6">Multi-pass membrane protein</topology>
    </subcellularLocation>
</comment>
<evidence type="ECO:0000256" key="1">
    <source>
        <dbReference type="ARBA" id="ARBA00004651"/>
    </source>
</evidence>
<keyword evidence="6" id="KW-0813">Transport</keyword>
<evidence type="ECO:0000313" key="9">
    <source>
        <dbReference type="Proteomes" id="UP000318483"/>
    </source>
</evidence>
<feature type="transmembrane region" description="Helical" evidence="6">
    <location>
        <begin position="126"/>
        <end position="150"/>
    </location>
</feature>
<dbReference type="GO" id="GO:0005886">
    <property type="term" value="C:plasma membrane"/>
    <property type="evidence" value="ECO:0007669"/>
    <property type="project" value="UniProtKB-SubCell"/>
</dbReference>
<keyword evidence="2" id="KW-1003">Cell membrane</keyword>
<dbReference type="GO" id="GO:0055085">
    <property type="term" value="P:transmembrane transport"/>
    <property type="evidence" value="ECO:0007669"/>
    <property type="project" value="InterPro"/>
</dbReference>
<dbReference type="PANTHER" id="PTHR30614:SF10">
    <property type="entry name" value="ARGININE ABC TRANSPORTER PERMEASE PROTEIN ARTM"/>
    <property type="match status" value="1"/>
</dbReference>
<dbReference type="InterPro" id="IPR000515">
    <property type="entry name" value="MetI-like"/>
</dbReference>
<evidence type="ECO:0000256" key="4">
    <source>
        <dbReference type="ARBA" id="ARBA00022989"/>
    </source>
</evidence>
<dbReference type="OrthoDB" id="4404959at2"/>
<dbReference type="PANTHER" id="PTHR30614">
    <property type="entry name" value="MEMBRANE COMPONENT OF AMINO ACID ABC TRANSPORTER"/>
    <property type="match status" value="1"/>
</dbReference>
<dbReference type="EMBL" id="CP042261">
    <property type="protein sequence ID" value="QDY69596.1"/>
    <property type="molecule type" value="Genomic_DNA"/>
</dbReference>
<dbReference type="Gene3D" id="1.10.3720.10">
    <property type="entry name" value="MetI-like"/>
    <property type="match status" value="1"/>
</dbReference>
<dbReference type="AlphaFoldDB" id="A0A5B8I9G4"/>
<dbReference type="GO" id="GO:0006865">
    <property type="term" value="P:amino acid transport"/>
    <property type="evidence" value="ECO:0007669"/>
    <property type="project" value="TreeGrafter"/>
</dbReference>
<proteinExistence type="inferred from homology"/>
<feature type="transmembrane region" description="Helical" evidence="6">
    <location>
        <begin position="44"/>
        <end position="64"/>
    </location>
</feature>
<protein>
    <submittedName>
        <fullName evidence="8">ABC transporter permease subunit</fullName>
    </submittedName>
</protein>
<comment type="similarity">
    <text evidence="6">Belongs to the binding-protein-dependent transport system permease family.</text>
</comment>
<dbReference type="CDD" id="cd06261">
    <property type="entry name" value="TM_PBP2"/>
    <property type="match status" value="1"/>
</dbReference>
<dbReference type="PROSITE" id="PS50928">
    <property type="entry name" value="ABC_TM1"/>
    <property type="match status" value="1"/>
</dbReference>
<name>A0A5B8I9G4_9RHOB</name>
<evidence type="ECO:0000256" key="3">
    <source>
        <dbReference type="ARBA" id="ARBA00022692"/>
    </source>
</evidence>
<keyword evidence="4 6" id="KW-1133">Transmembrane helix</keyword>
<dbReference type="Proteomes" id="UP000318483">
    <property type="component" value="Chromosome"/>
</dbReference>
<evidence type="ECO:0000256" key="2">
    <source>
        <dbReference type="ARBA" id="ARBA00022519"/>
    </source>
</evidence>